<dbReference type="Proteomes" id="UP000011910">
    <property type="component" value="Unassembled WGS sequence"/>
</dbReference>
<reference evidence="3 4" key="1">
    <citation type="journal article" date="2013" name="Genome Announc.">
        <title>Draft Genome Sequence of Cesiribacter andamanensis Strain AMV16T, Isolated from a Soil Sample from a Mud Volcano in the Andaman Islands, India.</title>
        <authorList>
            <person name="Shivaji S."/>
            <person name="Ara S."/>
            <person name="Begum Z."/>
            <person name="Srinivas T.N."/>
            <person name="Singh A."/>
            <person name="Kumar Pinnaka A."/>
        </authorList>
    </citation>
    <scope>NUCLEOTIDE SEQUENCE [LARGE SCALE GENOMIC DNA]</scope>
    <source>
        <strain evidence="3 4">AMV16</strain>
    </source>
</reference>
<dbReference type="PANTHER" id="PTHR12110:SF41">
    <property type="entry name" value="INOSOSE DEHYDRATASE"/>
    <property type="match status" value="1"/>
</dbReference>
<dbReference type="EC" id="4.2.1.44" evidence="3"/>
<dbReference type="InterPro" id="IPR036237">
    <property type="entry name" value="Xyl_isomerase-like_sf"/>
</dbReference>
<accession>M7N1T3</accession>
<dbReference type="SUPFAM" id="SSF51658">
    <property type="entry name" value="Xylose isomerase-like"/>
    <property type="match status" value="1"/>
</dbReference>
<dbReference type="PANTHER" id="PTHR12110">
    <property type="entry name" value="HYDROXYPYRUVATE ISOMERASE"/>
    <property type="match status" value="1"/>
</dbReference>
<comment type="caution">
    <text evidence="3">The sequence shown here is derived from an EMBL/GenBank/DDBJ whole genome shotgun (WGS) entry which is preliminary data.</text>
</comment>
<dbReference type="AlphaFoldDB" id="M7N1T3"/>
<evidence type="ECO:0000313" key="3">
    <source>
        <dbReference type="EMBL" id="EMR01181.1"/>
    </source>
</evidence>
<proteinExistence type="predicted"/>
<dbReference type="Pfam" id="PF01261">
    <property type="entry name" value="AP_endonuc_2"/>
    <property type="match status" value="1"/>
</dbReference>
<keyword evidence="3" id="KW-0456">Lyase</keyword>
<evidence type="ECO:0000313" key="4">
    <source>
        <dbReference type="Proteomes" id="UP000011910"/>
    </source>
</evidence>
<gene>
    <name evidence="3" type="primary">iolE</name>
    <name evidence="3" type="ORF">ADICEAN_03685</name>
</gene>
<dbReference type="STRING" id="1279009.ADICEAN_03685"/>
<evidence type="ECO:0000259" key="2">
    <source>
        <dbReference type="Pfam" id="PF01261"/>
    </source>
</evidence>
<protein>
    <submittedName>
        <fullName evidence="3">Inosose dehydratase</fullName>
        <ecNumber evidence="3">4.2.1.44</ecNumber>
    </submittedName>
</protein>
<evidence type="ECO:0000256" key="1">
    <source>
        <dbReference type="SAM" id="MobiDB-lite"/>
    </source>
</evidence>
<dbReference type="Gene3D" id="3.20.20.150">
    <property type="entry name" value="Divalent-metal-dependent TIM barrel enzymes"/>
    <property type="match status" value="1"/>
</dbReference>
<sequence>MLPLYACDTNRRNAEEGGDTPADTTATRQQQGSALEAFGIQLWTVKEHMAKDPRETLRQLASYGYTQIESFEGQQGMFWGMSNREFKSYMDELNMALVASHCNVKEGLEAKAAQAAEIGMAYLIDPYEGAQKSLDDYRRMADRFNQYGEICRKNGLRFAYHNHEYTFVEQEGQIPQNILLENTDPALVDFELDMYWIGVGGMDAAQHLQEHKGRYKLGHVKDRLRDAAPDEKNASTELGTGSVNYSSLLAQAKASGMEYFFVEQERFDAGTSLQSSEKNAAFMKSLRI</sequence>
<organism evidence="3 4">
    <name type="scientific">Cesiribacter andamanensis AMV16</name>
    <dbReference type="NCBI Taxonomy" id="1279009"/>
    <lineage>
        <taxon>Bacteria</taxon>
        <taxon>Pseudomonadati</taxon>
        <taxon>Bacteroidota</taxon>
        <taxon>Cytophagia</taxon>
        <taxon>Cytophagales</taxon>
        <taxon>Cesiribacteraceae</taxon>
        <taxon>Cesiribacter</taxon>
    </lineage>
</organism>
<dbReference type="EMBL" id="AODQ01000137">
    <property type="protein sequence ID" value="EMR01181.1"/>
    <property type="molecule type" value="Genomic_DNA"/>
</dbReference>
<keyword evidence="4" id="KW-1185">Reference proteome</keyword>
<name>M7N1T3_9BACT</name>
<dbReference type="InterPro" id="IPR050312">
    <property type="entry name" value="IolE/XylAMocC-like"/>
</dbReference>
<dbReference type="GO" id="GO:0050114">
    <property type="term" value="F:myo-inosose-2 dehydratase activity"/>
    <property type="evidence" value="ECO:0007669"/>
    <property type="project" value="UniProtKB-EC"/>
</dbReference>
<dbReference type="InterPro" id="IPR013022">
    <property type="entry name" value="Xyl_isomerase-like_TIM-brl"/>
</dbReference>
<dbReference type="eggNOG" id="COG1082">
    <property type="taxonomic scope" value="Bacteria"/>
</dbReference>
<feature type="domain" description="Xylose isomerase-like TIM barrel" evidence="2">
    <location>
        <begin position="58"/>
        <end position="285"/>
    </location>
</feature>
<feature type="region of interest" description="Disordered" evidence="1">
    <location>
        <begin position="8"/>
        <end position="29"/>
    </location>
</feature>
<dbReference type="PATRIC" id="fig|1279009.4.peg.3731"/>